<accession>A0A7I4YSF4</accession>
<keyword evidence="2" id="KW-1185">Reference proteome</keyword>
<sequence>SGFSMVGRASRENLHNILLSINASSEKLQANTDGIRLFLSDQPRTESPERTVCEIDKALCDANVTLKKLISDMEKLERHLLTIGRKVQIGKISDLYPSLEDINKVKNDNELIPSDPCPPSESVHVDNVPSPVDGPFEVPLVDDVQFENVPETHRKSRRRSRSLGWIKKVVRRLSSGSRTRKPRNHFDASPSNLDVTLPVEQ</sequence>
<reference evidence="3" key="1">
    <citation type="submission" date="2020-12" db="UniProtKB">
        <authorList>
            <consortium name="WormBaseParasite"/>
        </authorList>
    </citation>
    <scope>IDENTIFICATION</scope>
    <source>
        <strain evidence="3">MHco3</strain>
    </source>
</reference>
<proteinExistence type="predicted"/>
<evidence type="ECO:0000256" key="1">
    <source>
        <dbReference type="SAM" id="MobiDB-lite"/>
    </source>
</evidence>
<dbReference type="WBParaSite" id="HCON_00134690-00001">
    <property type="protein sequence ID" value="HCON_00134690-00001"/>
    <property type="gene ID" value="HCON_00134690"/>
</dbReference>
<protein>
    <submittedName>
        <fullName evidence="3">Spindle and centriole-associated protein 1</fullName>
    </submittedName>
</protein>
<dbReference type="Proteomes" id="UP000025227">
    <property type="component" value="Unplaced"/>
</dbReference>
<evidence type="ECO:0000313" key="2">
    <source>
        <dbReference type="Proteomes" id="UP000025227"/>
    </source>
</evidence>
<name>A0A7I4YSF4_HAECO</name>
<dbReference type="OrthoDB" id="10641436at2759"/>
<organism evidence="2 3">
    <name type="scientific">Haemonchus contortus</name>
    <name type="common">Barber pole worm</name>
    <dbReference type="NCBI Taxonomy" id="6289"/>
    <lineage>
        <taxon>Eukaryota</taxon>
        <taxon>Metazoa</taxon>
        <taxon>Ecdysozoa</taxon>
        <taxon>Nematoda</taxon>
        <taxon>Chromadorea</taxon>
        <taxon>Rhabditida</taxon>
        <taxon>Rhabditina</taxon>
        <taxon>Rhabditomorpha</taxon>
        <taxon>Strongyloidea</taxon>
        <taxon>Trichostrongylidae</taxon>
        <taxon>Haemonchus</taxon>
    </lineage>
</organism>
<feature type="region of interest" description="Disordered" evidence="1">
    <location>
        <begin position="174"/>
        <end position="201"/>
    </location>
</feature>
<evidence type="ECO:0000313" key="3">
    <source>
        <dbReference type="WBParaSite" id="HCON_00134690-00001"/>
    </source>
</evidence>
<dbReference type="AlphaFoldDB" id="A0A7I4YSF4"/>